<dbReference type="InterPro" id="IPR038578">
    <property type="entry name" value="GT29-like_sf"/>
</dbReference>
<dbReference type="GeneTree" id="ENSGT00940000154725"/>
<evidence type="ECO:0000313" key="12">
    <source>
        <dbReference type="Ensembl" id="ENSKMAP00000002808.1"/>
    </source>
</evidence>
<keyword evidence="3" id="KW-0328">Glycosyltransferase</keyword>
<keyword evidence="9" id="KW-0472">Membrane</keyword>
<dbReference type="PANTHER" id="PTHR46032:SF6">
    <property type="entry name" value="CMP-N-ACETYLNEURAMINATE-BETA-GALACTOSAMIDE-ALPHA-2,3-SIALYLTRANSFERASE 1"/>
    <property type="match status" value="1"/>
</dbReference>
<dbReference type="STRING" id="37003.ENSKMAP00000002808"/>
<keyword evidence="5" id="KW-0812">Transmembrane</keyword>
<dbReference type="FunFam" id="3.90.1480.20:FF:000015">
    <property type="entry name" value="Lactosylceramide alpha-2,3-sialyltransferase"/>
    <property type="match status" value="1"/>
</dbReference>
<accession>A0A3Q2ZGS5</accession>
<keyword evidence="7" id="KW-1133">Transmembrane helix</keyword>
<evidence type="ECO:0000256" key="9">
    <source>
        <dbReference type="ARBA" id="ARBA00023136"/>
    </source>
</evidence>
<keyword evidence="8" id="KW-0333">Golgi apparatus</keyword>
<keyword evidence="6" id="KW-0735">Signal-anchor</keyword>
<comment type="subcellular location">
    <subcellularLocation>
        <location evidence="1">Golgi apparatus membrane</location>
        <topology evidence="1">Single-pass type II membrane protein</topology>
    </subcellularLocation>
</comment>
<keyword evidence="10" id="KW-1015">Disulfide bond</keyword>
<dbReference type="GO" id="GO:0003836">
    <property type="term" value="F:beta-galactoside (CMP) alpha-2,3-sialyltransferase activity"/>
    <property type="evidence" value="ECO:0007669"/>
    <property type="project" value="TreeGrafter"/>
</dbReference>
<dbReference type="InterPro" id="IPR051757">
    <property type="entry name" value="Beta-gal_alpha2-3_sialyltrans"/>
</dbReference>
<comment type="similarity">
    <text evidence="2">Belongs to the glycosyltransferase 29 family.</text>
</comment>
<name>A0A3Q2ZGS5_KRYMA</name>
<organism evidence="12 13">
    <name type="scientific">Kryptolebias marmoratus</name>
    <name type="common">Mangrove killifish</name>
    <name type="synonym">Rivulus marmoratus</name>
    <dbReference type="NCBI Taxonomy" id="37003"/>
    <lineage>
        <taxon>Eukaryota</taxon>
        <taxon>Metazoa</taxon>
        <taxon>Chordata</taxon>
        <taxon>Craniata</taxon>
        <taxon>Vertebrata</taxon>
        <taxon>Euteleostomi</taxon>
        <taxon>Actinopterygii</taxon>
        <taxon>Neopterygii</taxon>
        <taxon>Teleostei</taxon>
        <taxon>Neoteleostei</taxon>
        <taxon>Acanthomorphata</taxon>
        <taxon>Ovalentaria</taxon>
        <taxon>Atherinomorphae</taxon>
        <taxon>Cyprinodontiformes</taxon>
        <taxon>Rivulidae</taxon>
        <taxon>Kryptolebias</taxon>
    </lineage>
</organism>
<dbReference type="InterPro" id="IPR001675">
    <property type="entry name" value="Glyco_trans_29"/>
</dbReference>
<evidence type="ECO:0000256" key="4">
    <source>
        <dbReference type="ARBA" id="ARBA00022679"/>
    </source>
</evidence>
<evidence type="ECO:0000313" key="13">
    <source>
        <dbReference type="Proteomes" id="UP000264800"/>
    </source>
</evidence>
<reference evidence="12" key="2">
    <citation type="submission" date="2025-09" db="UniProtKB">
        <authorList>
            <consortium name="Ensembl"/>
        </authorList>
    </citation>
    <scope>IDENTIFICATION</scope>
</reference>
<evidence type="ECO:0000256" key="8">
    <source>
        <dbReference type="ARBA" id="ARBA00023034"/>
    </source>
</evidence>
<dbReference type="GO" id="GO:0097503">
    <property type="term" value="P:sialylation"/>
    <property type="evidence" value="ECO:0007669"/>
    <property type="project" value="TreeGrafter"/>
</dbReference>
<dbReference type="Pfam" id="PF00777">
    <property type="entry name" value="Glyco_transf_29"/>
    <property type="match status" value="1"/>
</dbReference>
<evidence type="ECO:0000256" key="7">
    <source>
        <dbReference type="ARBA" id="ARBA00022989"/>
    </source>
</evidence>
<dbReference type="AlphaFoldDB" id="A0A3Q2ZGS5"/>
<reference evidence="12" key="1">
    <citation type="submission" date="2025-08" db="UniProtKB">
        <authorList>
            <consortium name="Ensembl"/>
        </authorList>
    </citation>
    <scope>IDENTIFICATION</scope>
</reference>
<dbReference type="Ensembl" id="ENSKMAT00000002864.1">
    <property type="protein sequence ID" value="ENSKMAP00000002808.1"/>
    <property type="gene ID" value="ENSKMAG00000002161.1"/>
</dbReference>
<keyword evidence="11" id="KW-0325">Glycoprotein</keyword>
<proteinExistence type="inferred from homology"/>
<protein>
    <submittedName>
        <fullName evidence="12">CMP-N-acetylneuraminate-beta-galactosamide-alpha-2,3-sialyltransferase 1-like</fullName>
    </submittedName>
</protein>
<dbReference type="Gene3D" id="3.90.1480.20">
    <property type="entry name" value="Glycosyl transferase family 29"/>
    <property type="match status" value="1"/>
</dbReference>
<dbReference type="Proteomes" id="UP000264800">
    <property type="component" value="Unplaced"/>
</dbReference>
<dbReference type="OMA" id="LKRSHYG"/>
<keyword evidence="13" id="KW-1185">Reference proteome</keyword>
<sequence length="319" mass="36212">MPFKLKVLIFWLSSTIFGVFLLSVFTDSVHPPAQSLRASETFLSEDNLTLIHRLNCSVEPLLSPKHNLSKEAFKWWKQLQLERRSFVTYKAAVEKLFQIFPTGPDLPKPCSDTTKTCSVVGNSVNLKRSHYGPLIDSQDIVIRINAAPIKSYEVDVGTKTTYHVMYPESARDLDNSTHLVLFPFKIQDLEWLVKAFTTGFYGMSYVRVKSKIKANKDLVMVVNPAFMRYVHAVWLGNRGGYPSTGFMALILALHICNEVHVFGYGADSEGNWSHYWETLANKNLKTGLHAGQHEYAVIERLADEKAIVFYKGWAFPLTV</sequence>
<evidence type="ECO:0000256" key="2">
    <source>
        <dbReference type="ARBA" id="ARBA00006003"/>
    </source>
</evidence>
<evidence type="ECO:0000256" key="6">
    <source>
        <dbReference type="ARBA" id="ARBA00022968"/>
    </source>
</evidence>
<dbReference type="GO" id="GO:0000139">
    <property type="term" value="C:Golgi membrane"/>
    <property type="evidence" value="ECO:0007669"/>
    <property type="project" value="UniProtKB-SubCell"/>
</dbReference>
<dbReference type="PANTHER" id="PTHR46032">
    <property type="entry name" value="ALPHA-2,3-SIALYLTRANSFERASE ST3GAL I ISOFORM X1"/>
    <property type="match status" value="1"/>
</dbReference>
<evidence type="ECO:0000256" key="11">
    <source>
        <dbReference type="ARBA" id="ARBA00023180"/>
    </source>
</evidence>
<evidence type="ECO:0000256" key="3">
    <source>
        <dbReference type="ARBA" id="ARBA00022676"/>
    </source>
</evidence>
<evidence type="ECO:0000256" key="5">
    <source>
        <dbReference type="ARBA" id="ARBA00022692"/>
    </source>
</evidence>
<evidence type="ECO:0000256" key="10">
    <source>
        <dbReference type="ARBA" id="ARBA00023157"/>
    </source>
</evidence>
<keyword evidence="4" id="KW-0808">Transferase</keyword>
<evidence type="ECO:0000256" key="1">
    <source>
        <dbReference type="ARBA" id="ARBA00004323"/>
    </source>
</evidence>